<keyword evidence="12" id="KW-1185">Reference proteome</keyword>
<evidence type="ECO:0000313" key="11">
    <source>
        <dbReference type="EMBL" id="CEJ93704.1"/>
    </source>
</evidence>
<evidence type="ECO:0008006" key="13">
    <source>
        <dbReference type="Google" id="ProtNLM"/>
    </source>
</evidence>
<feature type="transmembrane region" description="Helical" evidence="10">
    <location>
        <begin position="404"/>
        <end position="430"/>
    </location>
</feature>
<dbReference type="Proteomes" id="UP000039046">
    <property type="component" value="Unassembled WGS sequence"/>
</dbReference>
<protein>
    <recommendedName>
        <fullName evidence="13">OPT oligopeptide transporter</fullName>
    </recommendedName>
</protein>
<feature type="transmembrane region" description="Helical" evidence="10">
    <location>
        <begin position="576"/>
        <end position="604"/>
    </location>
</feature>
<evidence type="ECO:0000256" key="8">
    <source>
        <dbReference type="ARBA" id="ARBA00023136"/>
    </source>
</evidence>
<gene>
    <name evidence="11" type="ORF">VHEMI09276</name>
</gene>
<evidence type="ECO:0000256" key="2">
    <source>
        <dbReference type="ARBA" id="ARBA00008807"/>
    </source>
</evidence>
<dbReference type="GO" id="GO:0015031">
    <property type="term" value="P:protein transport"/>
    <property type="evidence" value="ECO:0007669"/>
    <property type="project" value="UniProtKB-KW"/>
</dbReference>
<evidence type="ECO:0000256" key="6">
    <source>
        <dbReference type="ARBA" id="ARBA00022927"/>
    </source>
</evidence>
<feature type="transmembrane region" description="Helical" evidence="10">
    <location>
        <begin position="692"/>
        <end position="712"/>
    </location>
</feature>
<evidence type="ECO:0000256" key="10">
    <source>
        <dbReference type="SAM" id="Phobius"/>
    </source>
</evidence>
<keyword evidence="5" id="KW-0571">Peptide transport</keyword>
<proteinExistence type="inferred from homology"/>
<dbReference type="NCBIfam" id="TIGR00728">
    <property type="entry name" value="OPT_sfam"/>
    <property type="match status" value="1"/>
</dbReference>
<evidence type="ECO:0000256" key="3">
    <source>
        <dbReference type="ARBA" id="ARBA00022448"/>
    </source>
</evidence>
<feature type="transmembrane region" description="Helical" evidence="10">
    <location>
        <begin position="724"/>
        <end position="744"/>
    </location>
</feature>
<dbReference type="OrthoDB" id="9986677at2759"/>
<organism evidence="11 12">
    <name type="scientific">[Torrubiella] hemipterigena</name>
    <dbReference type="NCBI Taxonomy" id="1531966"/>
    <lineage>
        <taxon>Eukaryota</taxon>
        <taxon>Fungi</taxon>
        <taxon>Dikarya</taxon>
        <taxon>Ascomycota</taxon>
        <taxon>Pezizomycotina</taxon>
        <taxon>Sordariomycetes</taxon>
        <taxon>Hypocreomycetidae</taxon>
        <taxon>Hypocreales</taxon>
        <taxon>Clavicipitaceae</taxon>
        <taxon>Clavicipitaceae incertae sedis</taxon>
        <taxon>'Torrubiella' clade</taxon>
    </lineage>
</organism>
<feature type="region of interest" description="Disordered" evidence="9">
    <location>
        <begin position="1"/>
        <end position="29"/>
    </location>
</feature>
<dbReference type="GO" id="GO:0035673">
    <property type="term" value="F:oligopeptide transmembrane transporter activity"/>
    <property type="evidence" value="ECO:0007669"/>
    <property type="project" value="InterPro"/>
</dbReference>
<sequence length="870" mass="97454">MAAAAAETPATGDNPPATKITSAGEQSKAEVTAVEDVDTILDEKQELHQAQHDLDVTADDLLEAKEFAASITLDELHAIMTRVYKIHRRDPNFPATVLAKIQQLLETESVFQHPELHEHLIEEMKIEAALITNNSPYAEVRAVVDNHDDPSMPVSTLRAWFIGILLAVACAFVNIFFEIRQPAITVGANVSQLLAYPMGKFCERVLPNWGFTLFGVRHSLNPGPFNKKEHMLITIMSSISITGSYTSFIVWIQAMPQWFNQPWAVNFGYQILIALSTNFIGYSLAGITRRFLVYPAHCAWPQSLVTIAVNASFHSDGNPPVLGPFKSLWKLSRLRFFMYISIAMFFYFWIPNFLFMGLSIFSWMTWIDPNNRTLATIVGMQSGLGLNPLPTFDWNVLVFFADPLAIPFFSTFNIFLGTLLTLPVIAAVYFTNTFYTAYIPIISNEPWDNMAQPYNVTAVVTEHGILDTEKYQQYSPPYLSAGSVVVYISFFAMYAAALTHGFLYSYPEIRMGVLELWNSFRKKDDVENDRVLDIHNRLMQSYKEVPEWWYMVVLVMSVAVGCAGLASYPTYTSPAVVIYGLILCLIFLIPTGIIFAMTGVQIALDVIAEFIGGSFFQGNAIATCFFQTYAMVTSTQAQAFAKDLKLAHYIKIPPRVTFFAQMVPTLATTFVAVGILHYQITIENVCTEQAAFRFYCPSETIFYSAAVIWGTVGPKRLWGPGGQYTITLIGFPIGVLTVVTFWYLGKKYPNNPIIRKVHPVVLMYGGTTWVPYNMSYVWPAVPVAWMSWVYLRSRFLGLWSKYNFVLTAALSCGIAISGVVQFFALAYNDIELDWWGNNVVGQGCEDGKSCVLKTLATGERFGPAPGTYNL</sequence>
<feature type="transmembrane region" description="Helical" evidence="10">
    <location>
        <begin position="159"/>
        <end position="177"/>
    </location>
</feature>
<evidence type="ECO:0000256" key="5">
    <source>
        <dbReference type="ARBA" id="ARBA00022856"/>
    </source>
</evidence>
<keyword evidence="8 10" id="KW-0472">Membrane</keyword>
<keyword evidence="3" id="KW-0813">Transport</keyword>
<dbReference type="InterPro" id="IPR004813">
    <property type="entry name" value="OPT"/>
</dbReference>
<evidence type="ECO:0000256" key="4">
    <source>
        <dbReference type="ARBA" id="ARBA00022692"/>
    </source>
</evidence>
<dbReference type="EMBL" id="CDHN01000006">
    <property type="protein sequence ID" value="CEJ93704.1"/>
    <property type="molecule type" value="Genomic_DNA"/>
</dbReference>
<evidence type="ECO:0000256" key="7">
    <source>
        <dbReference type="ARBA" id="ARBA00022989"/>
    </source>
</evidence>
<dbReference type="GO" id="GO:0016020">
    <property type="term" value="C:membrane"/>
    <property type="evidence" value="ECO:0007669"/>
    <property type="project" value="UniProtKB-SubCell"/>
</dbReference>
<name>A0A0A1TG13_9HYPO</name>
<evidence type="ECO:0000313" key="12">
    <source>
        <dbReference type="Proteomes" id="UP000039046"/>
    </source>
</evidence>
<feature type="transmembrane region" description="Helical" evidence="10">
    <location>
        <begin position="232"/>
        <end position="255"/>
    </location>
</feature>
<feature type="transmembrane region" description="Helical" evidence="10">
    <location>
        <begin position="616"/>
        <end position="635"/>
    </location>
</feature>
<dbReference type="Pfam" id="PF03169">
    <property type="entry name" value="OPT"/>
    <property type="match status" value="1"/>
</dbReference>
<keyword evidence="6" id="KW-0653">Protein transport</keyword>
<feature type="transmembrane region" description="Helical" evidence="10">
    <location>
        <begin position="484"/>
        <end position="506"/>
    </location>
</feature>
<keyword evidence="4 10" id="KW-0812">Transmembrane</keyword>
<dbReference type="NCBIfam" id="TIGR00727">
    <property type="entry name" value="ISP4_OPT"/>
    <property type="match status" value="1"/>
</dbReference>
<feature type="transmembrane region" description="Helical" evidence="10">
    <location>
        <begin position="336"/>
        <end position="364"/>
    </location>
</feature>
<accession>A0A0A1TG13</accession>
<evidence type="ECO:0000256" key="1">
    <source>
        <dbReference type="ARBA" id="ARBA00004141"/>
    </source>
</evidence>
<feature type="transmembrane region" description="Helical" evidence="10">
    <location>
        <begin position="548"/>
        <end position="569"/>
    </location>
</feature>
<reference evidence="11 12" key="1">
    <citation type="journal article" date="2015" name="Genome Announc.">
        <title>Draft Genome Sequence and Gene Annotation of the Entomopathogenic Fungus Verticillium hemipterigenum.</title>
        <authorList>
            <person name="Horn F."/>
            <person name="Habel A."/>
            <person name="Scharf D.H."/>
            <person name="Dworschak J."/>
            <person name="Brakhage A.A."/>
            <person name="Guthke R."/>
            <person name="Hertweck C."/>
            <person name="Linde J."/>
        </authorList>
    </citation>
    <scope>NUCLEOTIDE SEQUENCE [LARGE SCALE GENOMIC DNA]</scope>
</reference>
<feature type="transmembrane region" description="Helical" evidence="10">
    <location>
        <begin position="656"/>
        <end position="680"/>
    </location>
</feature>
<evidence type="ECO:0000256" key="9">
    <source>
        <dbReference type="SAM" id="MobiDB-lite"/>
    </source>
</evidence>
<feature type="transmembrane region" description="Helical" evidence="10">
    <location>
        <begin position="803"/>
        <end position="827"/>
    </location>
</feature>
<comment type="similarity">
    <text evidence="2">Belongs to the oligopeptide OPT transporter family.</text>
</comment>
<dbReference type="PANTHER" id="PTHR22601">
    <property type="entry name" value="ISP4 LIKE PROTEIN"/>
    <property type="match status" value="1"/>
</dbReference>
<dbReference type="HOGENOM" id="CLU_004965_1_0_1"/>
<feature type="transmembrane region" description="Helical" evidence="10">
    <location>
        <begin position="267"/>
        <end position="285"/>
    </location>
</feature>
<dbReference type="InterPro" id="IPR004648">
    <property type="entry name" value="Oligpept_transpt"/>
</dbReference>
<feature type="transmembrane region" description="Helical" evidence="10">
    <location>
        <begin position="769"/>
        <end position="791"/>
    </location>
</feature>
<keyword evidence="7 10" id="KW-1133">Transmembrane helix</keyword>
<dbReference type="AlphaFoldDB" id="A0A0A1TG13"/>
<comment type="subcellular location">
    <subcellularLocation>
        <location evidence="1">Membrane</location>
        <topology evidence="1">Multi-pass membrane protein</topology>
    </subcellularLocation>
</comment>